<sequence>GPSSSRPLFVCQGDFEKAFDQVPRHLLWKQLQERGIHGHMLEALQSCYNKVFFRIRVNGESSDPFESKQGREGILGGYIRGICRSVSQRQVGITSRACVGGKSQWWMVSMFLQCFMQMTLISLPTTIIDLCVFSPPWVNGALLLV</sequence>
<feature type="non-terminal residue" evidence="1">
    <location>
        <position position="1"/>
    </location>
</feature>
<evidence type="ECO:0000313" key="2">
    <source>
        <dbReference type="Proteomes" id="UP000722791"/>
    </source>
</evidence>
<dbReference type="EMBL" id="BNCQ01000046">
    <property type="protein sequence ID" value="GIM12978.1"/>
    <property type="molecule type" value="Genomic_DNA"/>
</dbReference>
<accession>A0A8J4LX06</accession>
<evidence type="ECO:0000313" key="1">
    <source>
        <dbReference type="EMBL" id="GIM12978.1"/>
    </source>
</evidence>
<gene>
    <name evidence="1" type="ORF">Vretimale_16156</name>
</gene>
<name>A0A8J4LX06_9CHLO</name>
<dbReference type="AlphaFoldDB" id="A0A8J4LX06"/>
<reference evidence="1" key="1">
    <citation type="journal article" date="2021" name="Proc. Natl. Acad. Sci. U.S.A.">
        <title>Three genomes in the algal genus Volvox reveal the fate of a haploid sex-determining region after a transition to homothallism.</title>
        <authorList>
            <person name="Yamamoto K."/>
            <person name="Hamaji T."/>
            <person name="Kawai-Toyooka H."/>
            <person name="Matsuzaki R."/>
            <person name="Takahashi F."/>
            <person name="Nishimura Y."/>
            <person name="Kawachi M."/>
            <person name="Noguchi H."/>
            <person name="Minakuchi Y."/>
            <person name="Umen J.G."/>
            <person name="Toyoda A."/>
            <person name="Nozaki H."/>
        </authorList>
    </citation>
    <scope>NUCLEOTIDE SEQUENCE</scope>
    <source>
        <strain evidence="1">NIES-3785</strain>
    </source>
</reference>
<proteinExistence type="predicted"/>
<comment type="caution">
    <text evidence="1">The sequence shown here is derived from an EMBL/GenBank/DDBJ whole genome shotgun (WGS) entry which is preliminary data.</text>
</comment>
<organism evidence="1 2">
    <name type="scientific">Volvox reticuliferus</name>
    <dbReference type="NCBI Taxonomy" id="1737510"/>
    <lineage>
        <taxon>Eukaryota</taxon>
        <taxon>Viridiplantae</taxon>
        <taxon>Chlorophyta</taxon>
        <taxon>core chlorophytes</taxon>
        <taxon>Chlorophyceae</taxon>
        <taxon>CS clade</taxon>
        <taxon>Chlamydomonadales</taxon>
        <taxon>Volvocaceae</taxon>
        <taxon>Volvox</taxon>
    </lineage>
</organism>
<protein>
    <submittedName>
        <fullName evidence="1">Uncharacterized protein</fullName>
    </submittedName>
</protein>
<dbReference type="Proteomes" id="UP000722791">
    <property type="component" value="Unassembled WGS sequence"/>
</dbReference>